<dbReference type="RefSeq" id="WP_208098457.1">
    <property type="nucleotide sequence ID" value="NZ_JAGDYM010000014.1"/>
</dbReference>
<evidence type="ECO:0000256" key="6">
    <source>
        <dbReference type="ARBA" id="ARBA00023014"/>
    </source>
</evidence>
<organism evidence="8 9">
    <name type="scientific">Leucobacter weissii</name>
    <dbReference type="NCBI Taxonomy" id="1983706"/>
    <lineage>
        <taxon>Bacteria</taxon>
        <taxon>Bacillati</taxon>
        <taxon>Actinomycetota</taxon>
        <taxon>Actinomycetes</taxon>
        <taxon>Micrococcales</taxon>
        <taxon>Microbacteriaceae</taxon>
        <taxon>Leucobacter</taxon>
    </lineage>
</organism>
<keyword evidence="4" id="KW-0249">Electron transport</keyword>
<evidence type="ECO:0000313" key="8">
    <source>
        <dbReference type="EMBL" id="MBO1902690.1"/>
    </source>
</evidence>
<dbReference type="SUPFAM" id="SSF54862">
    <property type="entry name" value="4Fe-4S ferredoxins"/>
    <property type="match status" value="1"/>
</dbReference>
<keyword evidence="3" id="KW-0479">Metal-binding</keyword>
<evidence type="ECO:0000256" key="2">
    <source>
        <dbReference type="ARBA" id="ARBA00022448"/>
    </source>
</evidence>
<dbReference type="AlphaFoldDB" id="A0A939MLY3"/>
<proteinExistence type="predicted"/>
<comment type="cofactor">
    <cofactor evidence="1">
        <name>[3Fe-4S] cluster</name>
        <dbReference type="ChEBI" id="CHEBI:21137"/>
    </cofactor>
</comment>
<evidence type="ECO:0000256" key="5">
    <source>
        <dbReference type="ARBA" id="ARBA00023004"/>
    </source>
</evidence>
<evidence type="ECO:0000256" key="3">
    <source>
        <dbReference type="ARBA" id="ARBA00022723"/>
    </source>
</evidence>
<keyword evidence="2" id="KW-0813">Transport</keyword>
<dbReference type="Gene3D" id="3.30.70.20">
    <property type="match status" value="1"/>
</dbReference>
<dbReference type="PANTHER" id="PTHR36923">
    <property type="entry name" value="FERREDOXIN"/>
    <property type="match status" value="1"/>
</dbReference>
<comment type="caution">
    <text evidence="8">The sequence shown here is derived from an EMBL/GenBank/DDBJ whole genome shotgun (WGS) entry which is preliminary data.</text>
</comment>
<keyword evidence="7" id="KW-0003">3Fe-4S</keyword>
<dbReference type="PANTHER" id="PTHR36923:SF3">
    <property type="entry name" value="FERREDOXIN"/>
    <property type="match status" value="1"/>
</dbReference>
<protein>
    <submittedName>
        <fullName evidence="8">Ferredoxin</fullName>
    </submittedName>
</protein>
<sequence length="66" mass="6987">MRIDVIMERCEGHGLCAEVSPELYALDDEGYVVFEHDGADVPDADRAAAAAGARVCPVAALLVRGE</sequence>
<keyword evidence="5" id="KW-0408">Iron</keyword>
<evidence type="ECO:0000256" key="1">
    <source>
        <dbReference type="ARBA" id="ARBA00001927"/>
    </source>
</evidence>
<dbReference type="GO" id="GO:0051538">
    <property type="term" value="F:3 iron, 4 sulfur cluster binding"/>
    <property type="evidence" value="ECO:0007669"/>
    <property type="project" value="UniProtKB-KW"/>
</dbReference>
<dbReference type="Proteomes" id="UP000664382">
    <property type="component" value="Unassembled WGS sequence"/>
</dbReference>
<accession>A0A939MLY3</accession>
<name>A0A939MLY3_9MICO</name>
<keyword evidence="9" id="KW-1185">Reference proteome</keyword>
<dbReference type="GO" id="GO:0046872">
    <property type="term" value="F:metal ion binding"/>
    <property type="evidence" value="ECO:0007669"/>
    <property type="project" value="UniProtKB-KW"/>
</dbReference>
<dbReference type="InterPro" id="IPR051269">
    <property type="entry name" value="Fe-S_cluster_ET"/>
</dbReference>
<evidence type="ECO:0000256" key="7">
    <source>
        <dbReference type="ARBA" id="ARBA00023291"/>
    </source>
</evidence>
<dbReference type="Pfam" id="PF13459">
    <property type="entry name" value="Fer4_15"/>
    <property type="match status" value="1"/>
</dbReference>
<keyword evidence="6" id="KW-0411">Iron-sulfur</keyword>
<reference evidence="8" key="1">
    <citation type="submission" date="2021-03" db="EMBL/GenBank/DDBJ databases">
        <title>Leucobacter chromiisoli sp. nov., isolated from chromium-containing soil of chemical plant.</title>
        <authorList>
            <person name="Xu Z."/>
        </authorList>
    </citation>
    <scope>NUCLEOTIDE SEQUENCE</scope>
    <source>
        <strain evidence="8">S27</strain>
    </source>
</reference>
<evidence type="ECO:0000256" key="4">
    <source>
        <dbReference type="ARBA" id="ARBA00022982"/>
    </source>
</evidence>
<gene>
    <name evidence="8" type="ORF">J4H92_12110</name>
</gene>
<dbReference type="EMBL" id="JAGDYM010000014">
    <property type="protein sequence ID" value="MBO1902690.1"/>
    <property type="molecule type" value="Genomic_DNA"/>
</dbReference>
<evidence type="ECO:0000313" key="9">
    <source>
        <dbReference type="Proteomes" id="UP000664382"/>
    </source>
</evidence>